<dbReference type="OrthoDB" id="331602at2759"/>
<name>A0A5B7F153_PORTR</name>
<evidence type="ECO:0000313" key="2">
    <source>
        <dbReference type="EMBL" id="MPC38998.1"/>
    </source>
</evidence>
<dbReference type="AlphaFoldDB" id="A0A5B7F153"/>
<feature type="region of interest" description="Disordered" evidence="1">
    <location>
        <begin position="45"/>
        <end position="65"/>
    </location>
</feature>
<reference evidence="2 3" key="1">
    <citation type="submission" date="2019-05" db="EMBL/GenBank/DDBJ databases">
        <title>Another draft genome of Portunus trituberculatus and its Hox gene families provides insights of decapod evolution.</title>
        <authorList>
            <person name="Jeong J.-H."/>
            <person name="Song I."/>
            <person name="Kim S."/>
            <person name="Choi T."/>
            <person name="Kim D."/>
            <person name="Ryu S."/>
            <person name="Kim W."/>
        </authorList>
    </citation>
    <scope>NUCLEOTIDE SEQUENCE [LARGE SCALE GENOMIC DNA]</scope>
    <source>
        <tissue evidence="2">Muscle</tissue>
    </source>
</reference>
<evidence type="ECO:0000256" key="1">
    <source>
        <dbReference type="SAM" id="MobiDB-lite"/>
    </source>
</evidence>
<evidence type="ECO:0000313" key="3">
    <source>
        <dbReference type="Proteomes" id="UP000324222"/>
    </source>
</evidence>
<dbReference type="EMBL" id="VSRR010004229">
    <property type="protein sequence ID" value="MPC38998.1"/>
    <property type="molecule type" value="Genomic_DNA"/>
</dbReference>
<sequence length="102" mass="11126">MDASPDPTVVFTALKDFQTFLGNSRSFSASRGGTEARRLNFSSFSRDTSSASLPSPNSPGYPRGQKRNLDSIVGFEIYGLKEILFCGTSYLEAHPLGNRCPE</sequence>
<keyword evidence="3" id="KW-1185">Reference proteome</keyword>
<dbReference type="Proteomes" id="UP000324222">
    <property type="component" value="Unassembled WGS sequence"/>
</dbReference>
<accession>A0A5B7F153</accession>
<proteinExistence type="predicted"/>
<gene>
    <name evidence="2" type="ORF">E2C01_032517</name>
</gene>
<protein>
    <submittedName>
        <fullName evidence="2">Uncharacterized protein</fullName>
    </submittedName>
</protein>
<organism evidence="2 3">
    <name type="scientific">Portunus trituberculatus</name>
    <name type="common">Swimming crab</name>
    <name type="synonym">Neptunus trituberculatus</name>
    <dbReference type="NCBI Taxonomy" id="210409"/>
    <lineage>
        <taxon>Eukaryota</taxon>
        <taxon>Metazoa</taxon>
        <taxon>Ecdysozoa</taxon>
        <taxon>Arthropoda</taxon>
        <taxon>Crustacea</taxon>
        <taxon>Multicrustacea</taxon>
        <taxon>Malacostraca</taxon>
        <taxon>Eumalacostraca</taxon>
        <taxon>Eucarida</taxon>
        <taxon>Decapoda</taxon>
        <taxon>Pleocyemata</taxon>
        <taxon>Brachyura</taxon>
        <taxon>Eubrachyura</taxon>
        <taxon>Portunoidea</taxon>
        <taxon>Portunidae</taxon>
        <taxon>Portuninae</taxon>
        <taxon>Portunus</taxon>
    </lineage>
</organism>
<comment type="caution">
    <text evidence="2">The sequence shown here is derived from an EMBL/GenBank/DDBJ whole genome shotgun (WGS) entry which is preliminary data.</text>
</comment>